<dbReference type="PANTHER" id="PTHR13696">
    <property type="entry name" value="P-LOOP CONTAINING NUCLEOSIDE TRIPHOSPHATE HYDROLASE"/>
    <property type="match status" value="1"/>
</dbReference>
<dbReference type="CDD" id="cd02042">
    <property type="entry name" value="ParAB_family"/>
    <property type="match status" value="1"/>
</dbReference>
<evidence type="ECO:0000313" key="3">
    <source>
        <dbReference type="Proteomes" id="UP000442694"/>
    </source>
</evidence>
<evidence type="ECO:0000313" key="2">
    <source>
        <dbReference type="EMBL" id="KAB8030655.1"/>
    </source>
</evidence>
<dbReference type="InterPro" id="IPR050678">
    <property type="entry name" value="DNA_Partitioning_ATPase"/>
</dbReference>
<dbReference type="EMBL" id="WFLN01000006">
    <property type="protein sequence ID" value="KAB8030655.1"/>
    <property type="molecule type" value="Genomic_DNA"/>
</dbReference>
<comment type="caution">
    <text evidence="2">The sequence shown here is derived from an EMBL/GenBank/DDBJ whole genome shotgun (WGS) entry which is preliminary data.</text>
</comment>
<dbReference type="Pfam" id="PF13614">
    <property type="entry name" value="AAA_31"/>
    <property type="match status" value="1"/>
</dbReference>
<gene>
    <name evidence="2" type="ORF">GCL57_06685</name>
</gene>
<dbReference type="Proteomes" id="UP000442694">
    <property type="component" value="Unassembled WGS sequence"/>
</dbReference>
<feature type="domain" description="AAA" evidence="1">
    <location>
        <begin position="31"/>
        <end position="208"/>
    </location>
</feature>
<dbReference type="FunFam" id="3.40.50.300:FF:000285">
    <property type="entry name" value="Sporulation initiation inhibitor Soj"/>
    <property type="match status" value="1"/>
</dbReference>
<proteinExistence type="predicted"/>
<sequence>MSDKKIKRVGATKSNIPKSEFKNYERPQSVRIISVCNQKGGCGKTTTVINVATAIAKLGQRVLVIDLDSQCNATSGLGIEVSEIEKSIFDLIVEPKKTNLEDVILETQYENLHIAPASIDLSEFESRMAGEIGRENRLKKTLIPLHNLYDFIIIDTPPSLGLLSINALNASNEVHIALQAHPFAFDGLNLLLETISLIKEELNPKLKITGLVVTMFDSRTKLSREIVDKVNTLEELKNCIFTTCIRQNVKLAEAAKARKSVLTYDPSCTGAIDYIALGKEVCLQSIQNNTRNQKDIITIDTVVV</sequence>
<dbReference type="Gene3D" id="3.40.50.300">
    <property type="entry name" value="P-loop containing nucleotide triphosphate hydrolases"/>
    <property type="match status" value="1"/>
</dbReference>
<name>A0A833JES8_9BACT</name>
<organism evidence="2 3">
    <name type="scientific">Fluviispira multicolorata</name>
    <dbReference type="NCBI Taxonomy" id="2654512"/>
    <lineage>
        <taxon>Bacteria</taxon>
        <taxon>Pseudomonadati</taxon>
        <taxon>Bdellovibrionota</taxon>
        <taxon>Oligoflexia</taxon>
        <taxon>Silvanigrellales</taxon>
        <taxon>Silvanigrellaceae</taxon>
        <taxon>Fluviispira</taxon>
    </lineage>
</organism>
<accession>A0A833JES8</accession>
<dbReference type="RefSeq" id="WP_152212583.1">
    <property type="nucleotide sequence ID" value="NZ_WFLN01000006.1"/>
</dbReference>
<keyword evidence="3" id="KW-1185">Reference proteome</keyword>
<dbReference type="AlphaFoldDB" id="A0A833JES8"/>
<evidence type="ECO:0000259" key="1">
    <source>
        <dbReference type="Pfam" id="PF13614"/>
    </source>
</evidence>
<protein>
    <submittedName>
        <fullName evidence="2">AAA family ATPase</fullName>
    </submittedName>
</protein>
<dbReference type="InterPro" id="IPR027417">
    <property type="entry name" value="P-loop_NTPase"/>
</dbReference>
<dbReference type="PANTHER" id="PTHR13696:SF52">
    <property type="entry name" value="PARA FAMILY PROTEIN CT_582"/>
    <property type="match status" value="1"/>
</dbReference>
<dbReference type="SUPFAM" id="SSF52540">
    <property type="entry name" value="P-loop containing nucleoside triphosphate hydrolases"/>
    <property type="match status" value="1"/>
</dbReference>
<dbReference type="InterPro" id="IPR025669">
    <property type="entry name" value="AAA_dom"/>
</dbReference>
<reference evidence="2 3" key="1">
    <citation type="submission" date="2019-10" db="EMBL/GenBank/DDBJ databases">
        <title>New genus of Silvanigrellaceae.</title>
        <authorList>
            <person name="Pitt A."/>
            <person name="Hahn M.W."/>
        </authorList>
    </citation>
    <scope>NUCLEOTIDE SEQUENCE [LARGE SCALE GENOMIC DNA]</scope>
    <source>
        <strain evidence="2 3">33A1-SZDP</strain>
    </source>
</reference>